<evidence type="ECO:0000256" key="1">
    <source>
        <dbReference type="ARBA" id="ARBA00023125"/>
    </source>
</evidence>
<dbReference type="PROSITE" id="PS51253">
    <property type="entry name" value="HTH_CENPB"/>
    <property type="match status" value="1"/>
</dbReference>
<dbReference type="PANTHER" id="PTHR19303">
    <property type="entry name" value="TRANSPOSON"/>
    <property type="match status" value="1"/>
</dbReference>
<feature type="compositionally biased region" description="Polar residues" evidence="2">
    <location>
        <begin position="119"/>
        <end position="142"/>
    </location>
</feature>
<dbReference type="Pfam" id="PF03221">
    <property type="entry name" value="HTH_Tnp_Tc5"/>
    <property type="match status" value="1"/>
</dbReference>
<reference evidence="4 5" key="1">
    <citation type="submission" date="2024-01" db="EMBL/GenBank/DDBJ databases">
        <title>A draft genome for the cacao thread blight pathogen Marasmiellus scandens.</title>
        <authorList>
            <person name="Baruah I.K."/>
            <person name="Leung J."/>
            <person name="Bukari Y."/>
            <person name="Amoako-Attah I."/>
            <person name="Meinhardt L.W."/>
            <person name="Bailey B.A."/>
            <person name="Cohen S.P."/>
        </authorList>
    </citation>
    <scope>NUCLEOTIDE SEQUENCE [LARGE SCALE GENOMIC DNA]</scope>
    <source>
        <strain evidence="4 5">GH-19</strain>
    </source>
</reference>
<proteinExistence type="predicted"/>
<feature type="region of interest" description="Disordered" evidence="2">
    <location>
        <begin position="419"/>
        <end position="438"/>
    </location>
</feature>
<dbReference type="SUPFAM" id="SSF46689">
    <property type="entry name" value="Homeodomain-like"/>
    <property type="match status" value="2"/>
</dbReference>
<evidence type="ECO:0000259" key="3">
    <source>
        <dbReference type="PROSITE" id="PS51253"/>
    </source>
</evidence>
<protein>
    <recommendedName>
        <fullName evidence="3">HTH CENPB-type domain-containing protein</fullName>
    </recommendedName>
</protein>
<name>A0ABR1JXS8_9AGAR</name>
<keyword evidence="1" id="KW-0238">DNA-binding</keyword>
<feature type="compositionally biased region" description="Low complexity" evidence="2">
    <location>
        <begin position="374"/>
        <end position="385"/>
    </location>
</feature>
<accession>A0ABR1JXS8</accession>
<organism evidence="4 5">
    <name type="scientific">Marasmiellus scandens</name>
    <dbReference type="NCBI Taxonomy" id="2682957"/>
    <lineage>
        <taxon>Eukaryota</taxon>
        <taxon>Fungi</taxon>
        <taxon>Dikarya</taxon>
        <taxon>Basidiomycota</taxon>
        <taxon>Agaricomycotina</taxon>
        <taxon>Agaricomycetes</taxon>
        <taxon>Agaricomycetidae</taxon>
        <taxon>Agaricales</taxon>
        <taxon>Marasmiineae</taxon>
        <taxon>Omphalotaceae</taxon>
        <taxon>Marasmiellus</taxon>
    </lineage>
</organism>
<feature type="region of interest" description="Disordered" evidence="2">
    <location>
        <begin position="105"/>
        <end position="142"/>
    </location>
</feature>
<dbReference type="Proteomes" id="UP001498398">
    <property type="component" value="Unassembled WGS sequence"/>
</dbReference>
<dbReference type="InterPro" id="IPR050863">
    <property type="entry name" value="CenT-Element_Derived"/>
</dbReference>
<gene>
    <name evidence="4" type="ORF">VKT23_003613</name>
</gene>
<evidence type="ECO:0000313" key="5">
    <source>
        <dbReference type="Proteomes" id="UP001498398"/>
    </source>
</evidence>
<feature type="compositionally biased region" description="Polar residues" evidence="2">
    <location>
        <begin position="353"/>
        <end position="373"/>
    </location>
</feature>
<comment type="caution">
    <text evidence="4">The sequence shown here is derived from an EMBL/GenBank/DDBJ whole genome shotgun (WGS) entry which is preliminary data.</text>
</comment>
<evidence type="ECO:0000256" key="2">
    <source>
        <dbReference type="SAM" id="MobiDB-lite"/>
    </source>
</evidence>
<dbReference type="PANTHER" id="PTHR19303:SF70">
    <property type="entry name" value="HTH CENPB-TYPE DOMAIN-CONTAINING PROTEIN"/>
    <property type="match status" value="1"/>
</dbReference>
<dbReference type="InterPro" id="IPR009057">
    <property type="entry name" value="Homeodomain-like_sf"/>
</dbReference>
<feature type="domain" description="HTH CENPB-type" evidence="3">
    <location>
        <begin position="242"/>
        <end position="315"/>
    </location>
</feature>
<evidence type="ECO:0000313" key="4">
    <source>
        <dbReference type="EMBL" id="KAK7469122.1"/>
    </source>
</evidence>
<dbReference type="Gene3D" id="1.10.10.60">
    <property type="entry name" value="Homeodomain-like"/>
    <property type="match status" value="2"/>
</dbReference>
<keyword evidence="5" id="KW-1185">Reference proteome</keyword>
<feature type="region of interest" description="Disordered" evidence="2">
    <location>
        <begin position="48"/>
        <end position="83"/>
    </location>
</feature>
<feature type="region of interest" description="Disordered" evidence="2">
    <location>
        <begin position="342"/>
        <end position="413"/>
    </location>
</feature>
<dbReference type="SMART" id="SM00674">
    <property type="entry name" value="CENPB"/>
    <property type="match status" value="1"/>
</dbReference>
<dbReference type="EMBL" id="JBANRG010000003">
    <property type="protein sequence ID" value="KAK7469122.1"/>
    <property type="molecule type" value="Genomic_DNA"/>
</dbReference>
<feature type="compositionally biased region" description="Polar residues" evidence="2">
    <location>
        <begin position="397"/>
        <end position="410"/>
    </location>
</feature>
<sequence>MSYSTPNSPAWLDYFHNDYPSPAPSTVSPSYSSMNQVESSIGPCRVMTRGQRRARDSVLSRNRNGPVSRAGTPAMGIPSNLMGPYPLTPDSTSYSPYYLPSHSRSHSSSHEFVRDPSPALSTNTSISSGSAPNSQSLHLSPSLMSPFPRPSYSPASPVAPVLSPASAMQDPTLESIYPSRPKQRKQRLFNVDRQAICQYHLEHPTARQEDIAALYGVERSTISKILKNKAKWLNVSPDESLRVAKHRPSKFPQLEARMVDWLHDPATTRKPLTDTRLREKARSIARDLEISEEKFKASSGWVDNFKHRHGIRNGDWIGDGRNTKIARALGLGNPVTPLAKQVAEQEAAKKAASSTSNRCEEPSTSPSYSTQLVPSQSQQQWSEPQPVLPTPDHSPVEQHSLSRISHSPVTEESGLHIRDQHPYSSSHSDPSPSVDVQPHNDIIQSTSALSDSYSTEIYRHSRTESLIAPGMSMQTSSSVPPHNTPIGEIEPPMPPMAHIPDNSIPTIHDADEAINRVITFFELERRKGTSFITPEQAGHLQKIKLAIFCAIGGFPVPNNP</sequence>
<dbReference type="InterPro" id="IPR006600">
    <property type="entry name" value="HTH_CenpB_DNA-bd_dom"/>
</dbReference>
<feature type="compositionally biased region" description="Low complexity" evidence="2">
    <location>
        <begin position="422"/>
        <end position="438"/>
    </location>
</feature>